<name>A0ABQ5FN61_9ASTR</name>
<dbReference type="Proteomes" id="UP001151760">
    <property type="component" value="Unassembled WGS sequence"/>
</dbReference>
<comment type="caution">
    <text evidence="1">The sequence shown here is derived from an EMBL/GenBank/DDBJ whole genome shotgun (WGS) entry which is preliminary data.</text>
</comment>
<proteinExistence type="predicted"/>
<accession>A0ABQ5FN61</accession>
<dbReference type="EMBL" id="BQNB010017577">
    <property type="protein sequence ID" value="GJT64783.1"/>
    <property type="molecule type" value="Genomic_DNA"/>
</dbReference>
<evidence type="ECO:0000313" key="1">
    <source>
        <dbReference type="EMBL" id="GJT64783.1"/>
    </source>
</evidence>
<evidence type="ECO:0008006" key="3">
    <source>
        <dbReference type="Google" id="ProtNLM"/>
    </source>
</evidence>
<gene>
    <name evidence="1" type="ORF">Tco_1016263</name>
</gene>
<evidence type="ECO:0000313" key="2">
    <source>
        <dbReference type="Proteomes" id="UP001151760"/>
    </source>
</evidence>
<reference evidence="1" key="2">
    <citation type="submission" date="2022-01" db="EMBL/GenBank/DDBJ databases">
        <authorList>
            <person name="Yamashiro T."/>
            <person name="Shiraishi A."/>
            <person name="Satake H."/>
            <person name="Nakayama K."/>
        </authorList>
    </citation>
    <scope>NUCLEOTIDE SEQUENCE</scope>
</reference>
<keyword evidence="2" id="KW-1185">Reference proteome</keyword>
<sequence length="161" mass="18172">MDSGQISMEGQFHASHLLVPQNSDISVGHLVQEIPIGVINTWICRIDIDFPQILVNRKLKNEFKCAKSSFSIPNHKVIFFEEKIRAEDGRATLSISIENIVVDDDLYDLRSVEAEFPAIVIDDTVTPQDALPCKSQVSTPINDEIDFRISFDESNDEVRIL</sequence>
<organism evidence="1 2">
    <name type="scientific">Tanacetum coccineum</name>
    <dbReference type="NCBI Taxonomy" id="301880"/>
    <lineage>
        <taxon>Eukaryota</taxon>
        <taxon>Viridiplantae</taxon>
        <taxon>Streptophyta</taxon>
        <taxon>Embryophyta</taxon>
        <taxon>Tracheophyta</taxon>
        <taxon>Spermatophyta</taxon>
        <taxon>Magnoliopsida</taxon>
        <taxon>eudicotyledons</taxon>
        <taxon>Gunneridae</taxon>
        <taxon>Pentapetalae</taxon>
        <taxon>asterids</taxon>
        <taxon>campanulids</taxon>
        <taxon>Asterales</taxon>
        <taxon>Asteraceae</taxon>
        <taxon>Asteroideae</taxon>
        <taxon>Anthemideae</taxon>
        <taxon>Anthemidinae</taxon>
        <taxon>Tanacetum</taxon>
    </lineage>
</organism>
<reference evidence="1" key="1">
    <citation type="journal article" date="2022" name="Int. J. Mol. Sci.">
        <title>Draft Genome of Tanacetum Coccineum: Genomic Comparison of Closely Related Tanacetum-Family Plants.</title>
        <authorList>
            <person name="Yamashiro T."/>
            <person name="Shiraishi A."/>
            <person name="Nakayama K."/>
            <person name="Satake H."/>
        </authorList>
    </citation>
    <scope>NUCLEOTIDE SEQUENCE</scope>
</reference>
<protein>
    <recommendedName>
        <fullName evidence="3">RNA polymerase alpha subunit</fullName>
    </recommendedName>
</protein>